<feature type="region of interest" description="Disordered" evidence="1">
    <location>
        <begin position="368"/>
        <end position="394"/>
    </location>
</feature>
<feature type="compositionally biased region" description="Gly residues" evidence="1">
    <location>
        <begin position="378"/>
        <end position="394"/>
    </location>
</feature>
<organism evidence="3 4">
    <name type="scientific">Fibroporia radiculosa</name>
    <dbReference type="NCBI Taxonomy" id="599839"/>
    <lineage>
        <taxon>Eukaryota</taxon>
        <taxon>Fungi</taxon>
        <taxon>Dikarya</taxon>
        <taxon>Basidiomycota</taxon>
        <taxon>Agaricomycotina</taxon>
        <taxon>Agaricomycetes</taxon>
        <taxon>Polyporales</taxon>
        <taxon>Fibroporiaceae</taxon>
        <taxon>Fibroporia</taxon>
    </lineage>
</organism>
<evidence type="ECO:0000313" key="3">
    <source>
        <dbReference type="EMBL" id="CCM01640.1"/>
    </source>
</evidence>
<feature type="chain" id="PRO_5003778113" evidence="2">
    <location>
        <begin position="24"/>
        <end position="394"/>
    </location>
</feature>
<feature type="region of interest" description="Disordered" evidence="1">
    <location>
        <begin position="45"/>
        <end position="79"/>
    </location>
</feature>
<dbReference type="AlphaFoldDB" id="J4GNM3"/>
<protein>
    <submittedName>
        <fullName evidence="3">Uncharacterized protein</fullName>
    </submittedName>
</protein>
<evidence type="ECO:0000256" key="1">
    <source>
        <dbReference type="SAM" id="MobiDB-lite"/>
    </source>
</evidence>
<keyword evidence="2" id="KW-0732">Signal</keyword>
<dbReference type="Proteomes" id="UP000006352">
    <property type="component" value="Unassembled WGS sequence"/>
</dbReference>
<dbReference type="HOGENOM" id="CLU_622559_0_0_1"/>
<name>J4GNM3_9APHY</name>
<evidence type="ECO:0000256" key="2">
    <source>
        <dbReference type="SAM" id="SignalP"/>
    </source>
</evidence>
<dbReference type="OrthoDB" id="2803509at2759"/>
<feature type="compositionally biased region" description="Gly residues" evidence="1">
    <location>
        <begin position="52"/>
        <end position="71"/>
    </location>
</feature>
<feature type="compositionally biased region" description="Low complexity" evidence="1">
    <location>
        <begin position="155"/>
        <end position="174"/>
    </location>
</feature>
<feature type="signal peptide" evidence="2">
    <location>
        <begin position="1"/>
        <end position="23"/>
    </location>
</feature>
<evidence type="ECO:0000313" key="4">
    <source>
        <dbReference type="Proteomes" id="UP000006352"/>
    </source>
</evidence>
<feature type="region of interest" description="Disordered" evidence="1">
    <location>
        <begin position="119"/>
        <end position="198"/>
    </location>
</feature>
<proteinExistence type="predicted"/>
<dbReference type="GeneID" id="24096551"/>
<sequence length="394" mass="37156">MRSPVIAFSILAAAAVSPSLVAGAPTSPNPDTGVVHSPRMLAPSSIGRFAAGHGGNGGGGSGGGGNNGGPGDVVSGALAGGNVPGVPGVPGVPETIAKTAGTATGASADKNNAAQLNTQKPSLQSHRAAEQQLHNPSPPTIGDVGSHSKRASDQYTAGGNSYTGATSSTSGGNAIAVSHGNTGDPAVDGITNEDDVTGGAAGDSFSGFSYGGDGGGHGPGGNAYSGAVASSYGGDVINDSDDGIDNEGDNLGGAGGFDESGDSVGGDAHGFTIDNVRPNVHRRAGDQGTAGGNAYTGASGNVDGGDIINHSNADDTTTNEGTITGGAAGDTYSGDADGGNGNGYGPGGNAYTGSTGSAKGGSVYNFGGTIDNEDTVTGGAGGESESGDAVGGDA</sequence>
<dbReference type="RefSeq" id="XP_012180923.1">
    <property type="nucleotide sequence ID" value="XM_012325533.1"/>
</dbReference>
<dbReference type="EMBL" id="HE797042">
    <property type="protein sequence ID" value="CCM01640.1"/>
    <property type="molecule type" value="Genomic_DNA"/>
</dbReference>
<gene>
    <name evidence="3" type="ORF">FIBRA_03701</name>
</gene>
<reference evidence="3 4" key="1">
    <citation type="journal article" date="2012" name="Appl. Environ. Microbiol.">
        <title>Short-read sequencing for genomic analysis of the brown rot fungus Fibroporia radiculosa.</title>
        <authorList>
            <person name="Tang J.D."/>
            <person name="Perkins A.D."/>
            <person name="Sonstegard T.S."/>
            <person name="Schroeder S.G."/>
            <person name="Burgess S.C."/>
            <person name="Diehl S.V."/>
        </authorList>
    </citation>
    <scope>NUCLEOTIDE SEQUENCE [LARGE SCALE GENOMIC DNA]</scope>
    <source>
        <strain evidence="3 4">TFFH 294</strain>
    </source>
</reference>
<dbReference type="STRING" id="599839.J4GNM3"/>
<accession>J4GNM3</accession>
<keyword evidence="4" id="KW-1185">Reference proteome</keyword>
<dbReference type="InParanoid" id="J4GNM3"/>